<dbReference type="InterPro" id="IPR039422">
    <property type="entry name" value="MarR/SlyA-like"/>
</dbReference>
<dbReference type="Proteomes" id="UP000324965">
    <property type="component" value="Unassembled WGS sequence"/>
</dbReference>
<dbReference type="EMBL" id="VDFC01000026">
    <property type="protein sequence ID" value="KAA0940515.1"/>
    <property type="molecule type" value="Genomic_DNA"/>
</dbReference>
<dbReference type="GO" id="GO:0003677">
    <property type="term" value="F:DNA binding"/>
    <property type="evidence" value="ECO:0007669"/>
    <property type="project" value="UniProtKB-KW"/>
</dbReference>
<organism evidence="2 3">
    <name type="scientific">Streptomyces apricus</name>
    <dbReference type="NCBI Taxonomy" id="1828112"/>
    <lineage>
        <taxon>Bacteria</taxon>
        <taxon>Bacillati</taxon>
        <taxon>Actinomycetota</taxon>
        <taxon>Actinomycetes</taxon>
        <taxon>Kitasatosporales</taxon>
        <taxon>Streptomycetaceae</taxon>
        <taxon>Streptomyces</taxon>
    </lineage>
</organism>
<reference evidence="2 3" key="1">
    <citation type="submission" date="2019-05" db="EMBL/GenBank/DDBJ databases">
        <authorList>
            <person name="Hariharan J."/>
            <person name="Choudoir M.J."/>
            <person name="Diebold P."/>
            <person name="Panke-Buisse K."/>
            <person name="Buckley D.H."/>
        </authorList>
    </citation>
    <scope>NUCLEOTIDE SEQUENCE [LARGE SCALE GENOMIC DNA]</scope>
    <source>
        <strain evidence="2 3">SUN51</strain>
    </source>
</reference>
<protein>
    <submittedName>
        <fullName evidence="2">Winged helix DNA-binding protein</fullName>
    </submittedName>
</protein>
<dbReference type="Pfam" id="PF12802">
    <property type="entry name" value="MarR_2"/>
    <property type="match status" value="1"/>
</dbReference>
<evidence type="ECO:0000313" key="3">
    <source>
        <dbReference type="Proteomes" id="UP000324965"/>
    </source>
</evidence>
<dbReference type="PROSITE" id="PS50995">
    <property type="entry name" value="HTH_MARR_2"/>
    <property type="match status" value="1"/>
</dbReference>
<dbReference type="RefSeq" id="WP_149510817.1">
    <property type="nucleotide sequence ID" value="NZ_VDFC01000026.1"/>
</dbReference>
<dbReference type="GO" id="GO:0006950">
    <property type="term" value="P:response to stress"/>
    <property type="evidence" value="ECO:0007669"/>
    <property type="project" value="TreeGrafter"/>
</dbReference>
<dbReference type="InterPro" id="IPR036388">
    <property type="entry name" value="WH-like_DNA-bd_sf"/>
</dbReference>
<evidence type="ECO:0000313" key="2">
    <source>
        <dbReference type="EMBL" id="KAA0940515.1"/>
    </source>
</evidence>
<gene>
    <name evidence="2" type="ORF">FGF04_09435</name>
</gene>
<evidence type="ECO:0000259" key="1">
    <source>
        <dbReference type="PROSITE" id="PS50995"/>
    </source>
</evidence>
<name>A0A5B0BIP5_9ACTN</name>
<dbReference type="SUPFAM" id="SSF46785">
    <property type="entry name" value="Winged helix' DNA-binding domain"/>
    <property type="match status" value="1"/>
</dbReference>
<dbReference type="GO" id="GO:0003700">
    <property type="term" value="F:DNA-binding transcription factor activity"/>
    <property type="evidence" value="ECO:0007669"/>
    <property type="project" value="InterPro"/>
</dbReference>
<feature type="domain" description="HTH marR-type" evidence="1">
    <location>
        <begin position="5"/>
        <end position="139"/>
    </location>
</feature>
<dbReference type="SMART" id="SM00347">
    <property type="entry name" value="HTH_MARR"/>
    <property type="match status" value="1"/>
</dbReference>
<dbReference type="InterPro" id="IPR036390">
    <property type="entry name" value="WH_DNA-bd_sf"/>
</dbReference>
<dbReference type="PANTHER" id="PTHR33164">
    <property type="entry name" value="TRANSCRIPTIONAL REGULATOR, MARR FAMILY"/>
    <property type="match status" value="1"/>
</dbReference>
<dbReference type="PANTHER" id="PTHR33164:SF43">
    <property type="entry name" value="HTH-TYPE TRANSCRIPTIONAL REPRESSOR YETL"/>
    <property type="match status" value="1"/>
</dbReference>
<keyword evidence="2" id="KW-0238">DNA-binding</keyword>
<sequence>MSRPGSDLTLLLLAGFRTLADQGAAELARRGHEDVRPVHDFALHAIHSGADSASELGRRMSVTKQAAAKTIATLEERNYVAREPDPADGRRVRLRVTDHGLAMMQLGQEIFDELRERWEAQVGAESLAALEETLRSLVGDNAIRLDSPGWLARDMDAVSPPAPADRG</sequence>
<comment type="caution">
    <text evidence="2">The sequence shown here is derived from an EMBL/GenBank/DDBJ whole genome shotgun (WGS) entry which is preliminary data.</text>
</comment>
<keyword evidence="3" id="KW-1185">Reference proteome</keyword>
<accession>A0A5B0BIP5</accession>
<dbReference type="InterPro" id="IPR000835">
    <property type="entry name" value="HTH_MarR-typ"/>
</dbReference>
<dbReference type="OrthoDB" id="122135at2"/>
<proteinExistence type="predicted"/>
<dbReference type="AlphaFoldDB" id="A0A5B0BIP5"/>
<dbReference type="Gene3D" id="1.10.10.10">
    <property type="entry name" value="Winged helix-like DNA-binding domain superfamily/Winged helix DNA-binding domain"/>
    <property type="match status" value="1"/>
</dbReference>